<dbReference type="AlphaFoldDB" id="A0A1T5F1P4"/>
<evidence type="ECO:0000256" key="1">
    <source>
        <dbReference type="SAM" id="SignalP"/>
    </source>
</evidence>
<proteinExistence type="predicted"/>
<gene>
    <name evidence="2" type="ORF">SAMN05660477_01715</name>
</gene>
<evidence type="ECO:0000313" key="2">
    <source>
        <dbReference type="EMBL" id="SKB90147.1"/>
    </source>
</evidence>
<protein>
    <recommendedName>
        <fullName evidence="4">Lipocalin-like domain-containing protein</fullName>
    </recommendedName>
</protein>
<evidence type="ECO:0008006" key="4">
    <source>
        <dbReference type="Google" id="ProtNLM"/>
    </source>
</evidence>
<accession>A0A1T5F1P4</accession>
<reference evidence="2 3" key="1">
    <citation type="submission" date="2017-02" db="EMBL/GenBank/DDBJ databases">
        <authorList>
            <person name="Peterson S.W."/>
        </authorList>
    </citation>
    <scope>NUCLEOTIDE SEQUENCE [LARGE SCALE GENOMIC DNA]</scope>
    <source>
        <strain evidence="2 3">DSM 22323</strain>
    </source>
</reference>
<dbReference type="RefSeq" id="WP_079666966.1">
    <property type="nucleotide sequence ID" value="NZ_FUYZ01000005.1"/>
</dbReference>
<organism evidence="2 3">
    <name type="scientific">Soonwooa buanensis</name>
    <dbReference type="NCBI Taxonomy" id="619805"/>
    <lineage>
        <taxon>Bacteria</taxon>
        <taxon>Pseudomonadati</taxon>
        <taxon>Bacteroidota</taxon>
        <taxon>Flavobacteriia</taxon>
        <taxon>Flavobacteriales</taxon>
        <taxon>Weeksellaceae</taxon>
        <taxon>Chryseobacterium group</taxon>
        <taxon>Soonwooa</taxon>
    </lineage>
</organism>
<sequence length="168" mass="19561">MKNNYLKLIFISMLCLSIAVLVGCGDKTDDDLPPTITRESLRGKWIVDNVDGKLYMTVPGTPEVEVPLNTYWKGKTFYFTKDNRLYLYDGDIEVNDMGEYNVNDNKVTVTWYPGVMTVELFNDGKNMKLTNLKNDYYQMLVFYTGQSLEEIKKMYRVETDVTFNLHKQ</sequence>
<feature type="signal peptide" evidence="1">
    <location>
        <begin position="1"/>
        <end position="22"/>
    </location>
</feature>
<dbReference type="OrthoDB" id="1492822at2"/>
<keyword evidence="3" id="KW-1185">Reference proteome</keyword>
<name>A0A1T5F1P4_9FLAO</name>
<dbReference type="PROSITE" id="PS51257">
    <property type="entry name" value="PROKAR_LIPOPROTEIN"/>
    <property type="match status" value="1"/>
</dbReference>
<dbReference type="EMBL" id="FUYZ01000005">
    <property type="protein sequence ID" value="SKB90147.1"/>
    <property type="molecule type" value="Genomic_DNA"/>
</dbReference>
<feature type="chain" id="PRO_5012572250" description="Lipocalin-like domain-containing protein" evidence="1">
    <location>
        <begin position="23"/>
        <end position="168"/>
    </location>
</feature>
<dbReference type="STRING" id="619805.SAMN05660477_01715"/>
<keyword evidence="1" id="KW-0732">Signal</keyword>
<dbReference type="Proteomes" id="UP000191112">
    <property type="component" value="Unassembled WGS sequence"/>
</dbReference>
<evidence type="ECO:0000313" key="3">
    <source>
        <dbReference type="Proteomes" id="UP000191112"/>
    </source>
</evidence>